<feature type="transmembrane region" description="Helical" evidence="1">
    <location>
        <begin position="669"/>
        <end position="689"/>
    </location>
</feature>
<dbReference type="OrthoDB" id="9815809at2"/>
<sequence length="867" mass="94941">MQRLFRTGEIAIGPSSIRLHGWMLFGARLIFWPLVVLTLVSLALQLGAWRKEFTIVGPFAAETNPARASFILDVPQEAPAPWWRQPLSGDNGEKPFQSFLDFRINGREMGPPHTLHEKIRTGKTTGFSHWGGQVIFSLPPDLTNDPKTAATVRYKVRPRAWVSYALAILSALVGYSIYSSPLKSLAARLGDRPKAIVITAPHLMLFGLCWAGLIASAVYLLSILYALAAGWALPTTALIRWSPVAEWAARYEPYFGYLLLMLAGWGTATNWFIGLAARHHQPLLESTEQSLQRLLAWCGFPVAASAFVFCTSAMWAGIVRPGDLDYASIGGLIPFSDAAGYLAGAFDQVKDGVWSPIALRRPLAAGFRSVLLIFGNFSLPSMLILQACVVAGAVCLATYAIVVWRGIWAAIAFFALTYIFDRIFVPTTLTEPLGVFWALLSIPFFIRAFRDHSVTAALLAFTMTSVALMTRMGSMFTIPALVMWLIWQFGKGIGAKLRIAVAATCVLLGVFGLNSLLQNAYGAGPSPSTGNFSYVLCGLSMGTTWDGCLKKLAEEGTAVQGSEDTVARQLYSAAWTHLRAHPGPFFQRLAEGAQTFATEYPSVMWQGYTRAIDFPAWLFPNVLVAISLIGLLHGTMRRAKAVEVTFWILLWASLVASSCIIYLEEGSRVLAASHPTMALFFALGMSNLASTPAELPSDSRFLRNGLIGLIAMAVLFVCVPWLAHHFSSTGTMASATPLPARSEAIVFGGPRMSGFLVINDDQPIRDDVPSLHLADFDAIIGQSGLEYYQGLIHPVLPPLPFGFVFAPRVEKGGSNLGVLYIVPPEVMERREVPAWHFNLKRWGDKNNGAGDYWFYVTKAEPWQPSDR</sequence>
<evidence type="ECO:0000313" key="2">
    <source>
        <dbReference type="EMBL" id="OSJ06748.1"/>
    </source>
</evidence>
<name>A0A1X3H4G2_9BRAD</name>
<feature type="transmembrane region" description="Helical" evidence="1">
    <location>
        <begin position="203"/>
        <end position="234"/>
    </location>
</feature>
<feature type="transmembrane region" description="Helical" evidence="1">
    <location>
        <begin position="399"/>
        <end position="420"/>
    </location>
</feature>
<feature type="transmembrane region" description="Helical" evidence="1">
    <location>
        <begin position="456"/>
        <end position="487"/>
    </location>
</feature>
<feature type="transmembrane region" description="Helical" evidence="1">
    <location>
        <begin position="294"/>
        <end position="318"/>
    </location>
</feature>
<feature type="transmembrane region" description="Helical" evidence="1">
    <location>
        <begin position="367"/>
        <end position="393"/>
    </location>
</feature>
<feature type="transmembrane region" description="Helical" evidence="1">
    <location>
        <begin position="499"/>
        <end position="517"/>
    </location>
</feature>
<organism evidence="2 3">
    <name type="scientific">Bradyrhizobium canariense</name>
    <dbReference type="NCBI Taxonomy" id="255045"/>
    <lineage>
        <taxon>Bacteria</taxon>
        <taxon>Pseudomonadati</taxon>
        <taxon>Pseudomonadota</taxon>
        <taxon>Alphaproteobacteria</taxon>
        <taxon>Hyphomicrobiales</taxon>
        <taxon>Nitrobacteraceae</taxon>
        <taxon>Bradyrhizobium</taxon>
    </lineage>
</organism>
<comment type="caution">
    <text evidence="2">The sequence shown here is derived from an EMBL/GenBank/DDBJ whole genome shotgun (WGS) entry which is preliminary data.</text>
</comment>
<evidence type="ECO:0000256" key="1">
    <source>
        <dbReference type="SAM" id="Phobius"/>
    </source>
</evidence>
<feature type="transmembrane region" description="Helical" evidence="1">
    <location>
        <begin position="21"/>
        <end position="44"/>
    </location>
</feature>
<keyword evidence="1" id="KW-0472">Membrane</keyword>
<keyword evidence="1" id="KW-1133">Transmembrane helix</keyword>
<reference evidence="2 3" key="1">
    <citation type="submission" date="2017-03" db="EMBL/GenBank/DDBJ databases">
        <title>Whole genome sequences of fourteen strains of Bradyrhizobium canariense and one strain of Bradyrhizobium japonicum isolated from Lupinus (Papilionoideae: Genisteae) species in Algeria.</title>
        <authorList>
            <person name="Crovadore J."/>
            <person name="Chekireb D."/>
            <person name="Brachmann A."/>
            <person name="Chablais R."/>
            <person name="Cochard B."/>
            <person name="Lefort F."/>
        </authorList>
    </citation>
    <scope>NUCLEOTIDE SEQUENCE [LARGE SCALE GENOMIC DNA]</scope>
    <source>
        <strain evidence="2 3">UBMA195</strain>
    </source>
</reference>
<keyword evidence="1" id="KW-0812">Transmembrane</keyword>
<gene>
    <name evidence="2" type="ORF">BSZ18_21910</name>
</gene>
<feature type="transmembrane region" description="Helical" evidence="1">
    <location>
        <begin position="161"/>
        <end position="182"/>
    </location>
</feature>
<dbReference type="Proteomes" id="UP000193553">
    <property type="component" value="Unassembled WGS sequence"/>
</dbReference>
<protein>
    <submittedName>
        <fullName evidence="2">Uncharacterized protein</fullName>
    </submittedName>
</protein>
<feature type="transmembrane region" description="Helical" evidence="1">
    <location>
        <begin position="644"/>
        <end position="663"/>
    </location>
</feature>
<feature type="transmembrane region" description="Helical" evidence="1">
    <location>
        <begin position="432"/>
        <end position="450"/>
    </location>
</feature>
<dbReference type="AlphaFoldDB" id="A0A1X3H4G2"/>
<accession>A0A1X3H4G2</accession>
<dbReference type="RefSeq" id="WP_085359949.1">
    <property type="nucleotide sequence ID" value="NZ_NAFD01000181.1"/>
</dbReference>
<feature type="transmembrane region" description="Helical" evidence="1">
    <location>
        <begin position="701"/>
        <end position="723"/>
    </location>
</feature>
<feature type="transmembrane region" description="Helical" evidence="1">
    <location>
        <begin position="254"/>
        <end position="273"/>
    </location>
</feature>
<dbReference type="EMBL" id="NAFI01000178">
    <property type="protein sequence ID" value="OSJ06748.1"/>
    <property type="molecule type" value="Genomic_DNA"/>
</dbReference>
<feature type="transmembrane region" description="Helical" evidence="1">
    <location>
        <begin position="614"/>
        <end position="632"/>
    </location>
</feature>
<evidence type="ECO:0000313" key="3">
    <source>
        <dbReference type="Proteomes" id="UP000193553"/>
    </source>
</evidence>
<proteinExistence type="predicted"/>